<dbReference type="InterPro" id="IPR004841">
    <property type="entry name" value="AA-permease/SLC12A_dom"/>
</dbReference>
<dbReference type="GO" id="GO:0006865">
    <property type="term" value="P:amino acid transport"/>
    <property type="evidence" value="ECO:0007669"/>
    <property type="project" value="UniProtKB-KW"/>
</dbReference>
<feature type="transmembrane region" description="Helical" evidence="7">
    <location>
        <begin position="43"/>
        <end position="62"/>
    </location>
</feature>
<keyword evidence="4" id="KW-0029">Amino-acid transport</keyword>
<evidence type="ECO:0000256" key="1">
    <source>
        <dbReference type="ARBA" id="ARBA00004141"/>
    </source>
</evidence>
<reference evidence="10" key="1">
    <citation type="journal article" date="2016" name="Genome Announc.">
        <title>Complete Genome Sequence of Geobacillus thermoglucosidasius NCIMB 11955, the Progenitor of a Bioethanol Production Strain.</title>
        <authorList>
            <person name="Sheng L."/>
            <person name="Zhang Y."/>
            <person name="Minton N.P."/>
        </authorList>
    </citation>
    <scope>NUCLEOTIDE SEQUENCE [LARGE SCALE GENOMIC DNA]</scope>
    <source>
        <strain evidence="10">NCIMB 11955</strain>
    </source>
</reference>
<dbReference type="Pfam" id="PF00324">
    <property type="entry name" value="AA_permease"/>
    <property type="match status" value="1"/>
</dbReference>
<evidence type="ECO:0000313" key="9">
    <source>
        <dbReference type="EMBL" id="ANZ30413.1"/>
    </source>
</evidence>
<keyword evidence="6 7" id="KW-0472">Membrane</keyword>
<organism evidence="9 10">
    <name type="scientific">Parageobacillus thermoglucosidasius</name>
    <name type="common">Geobacillus thermoglucosidasius</name>
    <dbReference type="NCBI Taxonomy" id="1426"/>
    <lineage>
        <taxon>Bacteria</taxon>
        <taxon>Bacillati</taxon>
        <taxon>Bacillota</taxon>
        <taxon>Bacilli</taxon>
        <taxon>Bacillales</taxon>
        <taxon>Anoxybacillaceae</taxon>
        <taxon>Parageobacillus</taxon>
    </lineage>
</organism>
<accession>A0AAN0YNH1</accession>
<name>A0AAN0YNH1_PARTM</name>
<dbReference type="AlphaFoldDB" id="A0AAN0YNH1"/>
<dbReference type="PANTHER" id="PTHR43495:SF5">
    <property type="entry name" value="GAMMA-AMINOBUTYRIC ACID PERMEASE"/>
    <property type="match status" value="1"/>
</dbReference>
<evidence type="ECO:0000256" key="2">
    <source>
        <dbReference type="ARBA" id="ARBA00022448"/>
    </source>
</evidence>
<evidence type="ECO:0000256" key="6">
    <source>
        <dbReference type="ARBA" id="ARBA00023136"/>
    </source>
</evidence>
<keyword evidence="3 7" id="KW-0812">Transmembrane</keyword>
<gene>
    <name evidence="9" type="ORF">BCV53_10060</name>
</gene>
<feature type="transmembrane region" description="Helical" evidence="7">
    <location>
        <begin position="6"/>
        <end position="22"/>
    </location>
</feature>
<keyword evidence="2" id="KW-0813">Transport</keyword>
<dbReference type="EMBL" id="CP016622">
    <property type="protein sequence ID" value="ANZ30413.1"/>
    <property type="molecule type" value="Genomic_DNA"/>
</dbReference>
<dbReference type="GO" id="GO:0016020">
    <property type="term" value="C:membrane"/>
    <property type="evidence" value="ECO:0007669"/>
    <property type="project" value="UniProtKB-SubCell"/>
</dbReference>
<keyword evidence="10" id="KW-1185">Reference proteome</keyword>
<dbReference type="GO" id="GO:0055085">
    <property type="term" value="P:transmembrane transport"/>
    <property type="evidence" value="ECO:0007669"/>
    <property type="project" value="InterPro"/>
</dbReference>
<evidence type="ECO:0000256" key="5">
    <source>
        <dbReference type="ARBA" id="ARBA00022989"/>
    </source>
</evidence>
<evidence type="ECO:0000313" key="10">
    <source>
        <dbReference type="Proteomes" id="UP000093052"/>
    </source>
</evidence>
<comment type="subcellular location">
    <subcellularLocation>
        <location evidence="1">Membrane</location>
        <topology evidence="1">Multi-pass membrane protein</topology>
    </subcellularLocation>
</comment>
<feature type="transmembrane region" description="Helical" evidence="7">
    <location>
        <begin position="68"/>
        <end position="86"/>
    </location>
</feature>
<keyword evidence="5 7" id="KW-1133">Transmembrane helix</keyword>
<protein>
    <recommendedName>
        <fullName evidence="8">Amino acid permease/ SLC12A domain-containing protein</fullName>
    </recommendedName>
</protein>
<dbReference type="Proteomes" id="UP000093052">
    <property type="component" value="Chromosome"/>
</dbReference>
<dbReference type="PANTHER" id="PTHR43495">
    <property type="entry name" value="GABA PERMEASE"/>
    <property type="match status" value="1"/>
</dbReference>
<evidence type="ECO:0000256" key="7">
    <source>
        <dbReference type="SAM" id="Phobius"/>
    </source>
</evidence>
<sequence length="105" mass="11993">MNSSGAIALLVYLAIAVSQLRMRKKLERHNPEALKIKMWLFPYLAYFTILILLVILTSMLFIKSMVSPLLLTLLITAIVIVFYFAFAKKRGEINYGQQTSPLIKD</sequence>
<evidence type="ECO:0000259" key="8">
    <source>
        <dbReference type="Pfam" id="PF00324"/>
    </source>
</evidence>
<evidence type="ECO:0000256" key="4">
    <source>
        <dbReference type="ARBA" id="ARBA00022970"/>
    </source>
</evidence>
<evidence type="ECO:0000256" key="3">
    <source>
        <dbReference type="ARBA" id="ARBA00022692"/>
    </source>
</evidence>
<feature type="domain" description="Amino acid permease/ SLC12A" evidence="8">
    <location>
        <begin position="1"/>
        <end position="85"/>
    </location>
</feature>
<dbReference type="Gene3D" id="1.20.1740.10">
    <property type="entry name" value="Amino acid/polyamine transporter I"/>
    <property type="match status" value="1"/>
</dbReference>
<proteinExistence type="predicted"/>